<dbReference type="Pfam" id="PF11751">
    <property type="entry name" value="PorP_SprF"/>
    <property type="match status" value="1"/>
</dbReference>
<proteinExistence type="predicted"/>
<dbReference type="InterPro" id="IPR011250">
    <property type="entry name" value="OMP/PagP_B-barrel"/>
</dbReference>
<dbReference type="STRING" id="762486.SAMN05444411_102556"/>
<dbReference type="Proteomes" id="UP000199595">
    <property type="component" value="Unassembled WGS sequence"/>
</dbReference>
<dbReference type="AlphaFoldDB" id="A0A1H2XTK9"/>
<protein>
    <submittedName>
        <fullName evidence="1">Outer membrane protein beta-barrel domain-containing protein</fullName>
    </submittedName>
</protein>
<dbReference type="InterPro" id="IPR019861">
    <property type="entry name" value="PorP/SprF_Bacteroidetes"/>
</dbReference>
<evidence type="ECO:0000313" key="2">
    <source>
        <dbReference type="Proteomes" id="UP000199595"/>
    </source>
</evidence>
<dbReference type="RefSeq" id="WP_090121814.1">
    <property type="nucleotide sequence ID" value="NZ_FNNJ01000002.1"/>
</dbReference>
<dbReference type="EMBL" id="FNNJ01000002">
    <property type="protein sequence ID" value="SDW96186.1"/>
    <property type="molecule type" value="Genomic_DNA"/>
</dbReference>
<gene>
    <name evidence="1" type="ORF">SAMN05444411_102556</name>
</gene>
<organism evidence="1 2">
    <name type="scientific">Lutibacter oricola</name>
    <dbReference type="NCBI Taxonomy" id="762486"/>
    <lineage>
        <taxon>Bacteria</taxon>
        <taxon>Pseudomonadati</taxon>
        <taxon>Bacteroidota</taxon>
        <taxon>Flavobacteriia</taxon>
        <taxon>Flavobacteriales</taxon>
        <taxon>Flavobacteriaceae</taxon>
        <taxon>Lutibacter</taxon>
    </lineage>
</organism>
<accession>A0A1H2XTK9</accession>
<dbReference type="OrthoDB" id="947434at2"/>
<name>A0A1H2XTK9_9FLAO</name>
<sequence length="185" mass="20968">MKKILTTILLVCIVSICTSQETKFSIIAGYSNAFETVKIDAVNLLNNYEDEISFDVKKETINDSYSGFNIGVSVETSISDKISFNPSLLYLNVNNTNFLQAPIFLKYYLNNELSIIGGPQLTYTLDEVFERVRKLNIAIGAGISYNISERFYAQASYSYQLNDYVKDKDYTQKIHLLNIGLGYKL</sequence>
<reference evidence="1 2" key="1">
    <citation type="submission" date="2016-10" db="EMBL/GenBank/DDBJ databases">
        <authorList>
            <person name="de Groot N.N."/>
        </authorList>
    </citation>
    <scope>NUCLEOTIDE SEQUENCE [LARGE SCALE GENOMIC DNA]</scope>
    <source>
        <strain evidence="1 2">DSM 24956</strain>
    </source>
</reference>
<dbReference type="SUPFAM" id="SSF56925">
    <property type="entry name" value="OMPA-like"/>
    <property type="match status" value="1"/>
</dbReference>
<keyword evidence="2" id="KW-1185">Reference proteome</keyword>
<evidence type="ECO:0000313" key="1">
    <source>
        <dbReference type="EMBL" id="SDW96186.1"/>
    </source>
</evidence>